<keyword evidence="3" id="KW-1185">Reference proteome</keyword>
<name>A0ABN8YNM4_RANTA</name>
<evidence type="ECO:0000313" key="2">
    <source>
        <dbReference type="EMBL" id="CAI9162656.1"/>
    </source>
</evidence>
<dbReference type="Proteomes" id="UP001176941">
    <property type="component" value="Chromosome 21"/>
</dbReference>
<feature type="region of interest" description="Disordered" evidence="1">
    <location>
        <begin position="48"/>
        <end position="85"/>
    </location>
</feature>
<proteinExistence type="predicted"/>
<organism evidence="2 3">
    <name type="scientific">Rangifer tarandus platyrhynchus</name>
    <name type="common">Svalbard reindeer</name>
    <dbReference type="NCBI Taxonomy" id="3082113"/>
    <lineage>
        <taxon>Eukaryota</taxon>
        <taxon>Metazoa</taxon>
        <taxon>Chordata</taxon>
        <taxon>Craniata</taxon>
        <taxon>Vertebrata</taxon>
        <taxon>Euteleostomi</taxon>
        <taxon>Mammalia</taxon>
        <taxon>Eutheria</taxon>
        <taxon>Laurasiatheria</taxon>
        <taxon>Artiodactyla</taxon>
        <taxon>Ruminantia</taxon>
        <taxon>Pecora</taxon>
        <taxon>Cervidae</taxon>
        <taxon>Odocoileinae</taxon>
        <taxon>Rangifer</taxon>
    </lineage>
</organism>
<evidence type="ECO:0000256" key="1">
    <source>
        <dbReference type="SAM" id="MobiDB-lite"/>
    </source>
</evidence>
<feature type="compositionally biased region" description="Polar residues" evidence="1">
    <location>
        <begin position="66"/>
        <end position="81"/>
    </location>
</feature>
<reference evidence="2" key="1">
    <citation type="submission" date="2023-04" db="EMBL/GenBank/DDBJ databases">
        <authorList>
            <consortium name="ELIXIR-Norway"/>
        </authorList>
    </citation>
    <scope>NUCLEOTIDE SEQUENCE [LARGE SCALE GENOMIC DNA]</scope>
</reference>
<evidence type="ECO:0000313" key="3">
    <source>
        <dbReference type="Proteomes" id="UP001176941"/>
    </source>
</evidence>
<gene>
    <name evidence="2" type="ORF">MRATA1EN1_LOCUS11618</name>
</gene>
<dbReference type="EMBL" id="OX459957">
    <property type="protein sequence ID" value="CAI9162656.1"/>
    <property type="molecule type" value="Genomic_DNA"/>
</dbReference>
<accession>A0ABN8YNM4</accession>
<protein>
    <submittedName>
        <fullName evidence="2">Uncharacterized protein</fullName>
    </submittedName>
</protein>
<sequence>MSEFLGTQPRVWPQKTSSASFWENVSESSICSAEGCLGVLSDDEDVAAAADHPGAPDPEWPGATSARETGQKHSSGGSSSRNARHRSETVGMQICFLHLSHSAQVRLCENFSVHIVNTICHTACPDAAFLPGRESCFIIYAACTLLKCHVTERGKEKPRRVQDSRDPPLR</sequence>